<evidence type="ECO:0000256" key="1">
    <source>
        <dbReference type="ARBA" id="ARBA00011975"/>
    </source>
</evidence>
<keyword evidence="2 6" id="KW-0489">Methyltransferase</keyword>
<comment type="similarity">
    <text evidence="6 7">Belongs to the class I-like SAM-binding methyltransferase superfamily. C5-methyltransferase family.</text>
</comment>
<organism evidence="9 10">
    <name type="scientific">Streptomyces ipomoeae</name>
    <dbReference type="NCBI Taxonomy" id="103232"/>
    <lineage>
        <taxon>Bacteria</taxon>
        <taxon>Bacillati</taxon>
        <taxon>Actinomycetota</taxon>
        <taxon>Actinomycetes</taxon>
        <taxon>Kitasatosporales</taxon>
        <taxon>Streptomycetaceae</taxon>
        <taxon>Streptomyces</taxon>
    </lineage>
</organism>
<dbReference type="GO" id="GO:0044027">
    <property type="term" value="P:negative regulation of gene expression via chromosomal CpG island methylation"/>
    <property type="evidence" value="ECO:0007669"/>
    <property type="project" value="TreeGrafter"/>
</dbReference>
<feature type="compositionally biased region" description="Basic and acidic residues" evidence="8">
    <location>
        <begin position="219"/>
        <end position="229"/>
    </location>
</feature>
<dbReference type="GO" id="GO:0003886">
    <property type="term" value="F:DNA (cytosine-5-)-methyltransferase activity"/>
    <property type="evidence" value="ECO:0007669"/>
    <property type="project" value="UniProtKB-EC"/>
</dbReference>
<dbReference type="EC" id="2.1.1.37" evidence="1"/>
<keyword evidence="5" id="KW-0680">Restriction system</keyword>
<evidence type="ECO:0000313" key="10">
    <source>
        <dbReference type="Proteomes" id="UP000318720"/>
    </source>
</evidence>
<evidence type="ECO:0000256" key="4">
    <source>
        <dbReference type="ARBA" id="ARBA00022691"/>
    </source>
</evidence>
<evidence type="ECO:0000256" key="3">
    <source>
        <dbReference type="ARBA" id="ARBA00022679"/>
    </source>
</evidence>
<gene>
    <name evidence="9" type="ORF">Sipo8835_15750</name>
</gene>
<evidence type="ECO:0000256" key="8">
    <source>
        <dbReference type="SAM" id="MobiDB-lite"/>
    </source>
</evidence>
<evidence type="ECO:0000313" key="9">
    <source>
        <dbReference type="EMBL" id="TQE34202.1"/>
    </source>
</evidence>
<protein>
    <recommendedName>
        <fullName evidence="1">DNA (cytosine-5-)-methyltransferase</fullName>
        <ecNumber evidence="1">2.1.1.37</ecNumber>
    </recommendedName>
</protein>
<dbReference type="PANTHER" id="PTHR10629:SF50">
    <property type="entry name" value="DNA (CYTOSINE-5)-METHYLTRANSFERASE CMT3"/>
    <property type="match status" value="1"/>
</dbReference>
<feature type="region of interest" description="Disordered" evidence="8">
    <location>
        <begin position="195"/>
        <end position="267"/>
    </location>
</feature>
<dbReference type="AlphaFoldDB" id="A0AAE8W5N4"/>
<name>A0AAE8W5N4_9ACTN</name>
<dbReference type="SUPFAM" id="SSF53335">
    <property type="entry name" value="S-adenosyl-L-methionine-dependent methyltransferases"/>
    <property type="match status" value="1"/>
</dbReference>
<dbReference type="EMBL" id="SPAZ01000136">
    <property type="protein sequence ID" value="TQE34202.1"/>
    <property type="molecule type" value="Genomic_DNA"/>
</dbReference>
<dbReference type="Proteomes" id="UP000318720">
    <property type="component" value="Unassembled WGS sequence"/>
</dbReference>
<keyword evidence="4 6" id="KW-0949">S-adenosyl-L-methionine</keyword>
<evidence type="ECO:0000256" key="5">
    <source>
        <dbReference type="ARBA" id="ARBA00022747"/>
    </source>
</evidence>
<dbReference type="PROSITE" id="PS51679">
    <property type="entry name" value="SAM_MT_C5"/>
    <property type="match status" value="1"/>
</dbReference>
<comment type="caution">
    <text evidence="9">The sequence shown here is derived from an EMBL/GenBank/DDBJ whole genome shotgun (WGS) entry which is preliminary data.</text>
</comment>
<dbReference type="NCBIfam" id="TIGR00675">
    <property type="entry name" value="dcm"/>
    <property type="match status" value="1"/>
</dbReference>
<dbReference type="PRINTS" id="PR00105">
    <property type="entry name" value="C5METTRFRASE"/>
</dbReference>
<dbReference type="GO" id="GO:0003677">
    <property type="term" value="F:DNA binding"/>
    <property type="evidence" value="ECO:0007669"/>
    <property type="project" value="TreeGrafter"/>
</dbReference>
<dbReference type="GO" id="GO:0032259">
    <property type="term" value="P:methylation"/>
    <property type="evidence" value="ECO:0007669"/>
    <property type="project" value="UniProtKB-KW"/>
</dbReference>
<dbReference type="PANTHER" id="PTHR10629">
    <property type="entry name" value="CYTOSINE-SPECIFIC METHYLTRANSFERASE"/>
    <property type="match status" value="1"/>
</dbReference>
<feature type="active site" evidence="6">
    <location>
        <position position="79"/>
    </location>
</feature>
<reference evidence="9 10" key="1">
    <citation type="submission" date="2019-03" db="EMBL/GenBank/DDBJ databases">
        <title>Comparative genomic analyses of the sweetpotato soil rot pathogen, Streptomyces ipomoeae.</title>
        <authorList>
            <person name="Ruschel Soares N."/>
            <person name="Badger J.H."/>
            <person name="Huguet-Tapia J.C."/>
            <person name="Clark C.A."/>
            <person name="Pettis G.S."/>
        </authorList>
    </citation>
    <scope>NUCLEOTIDE SEQUENCE [LARGE SCALE GENOMIC DNA]</scope>
    <source>
        <strain evidence="9 10">88-35</strain>
    </source>
</reference>
<dbReference type="Pfam" id="PF00145">
    <property type="entry name" value="DNA_methylase"/>
    <property type="match status" value="1"/>
</dbReference>
<dbReference type="InterPro" id="IPR001525">
    <property type="entry name" value="C5_MeTfrase"/>
</dbReference>
<evidence type="ECO:0000256" key="2">
    <source>
        <dbReference type="ARBA" id="ARBA00022603"/>
    </source>
</evidence>
<keyword evidence="3 6" id="KW-0808">Transferase</keyword>
<dbReference type="InterPro" id="IPR050390">
    <property type="entry name" value="C5-Methyltransferase"/>
</dbReference>
<dbReference type="GO" id="GO:0009307">
    <property type="term" value="P:DNA restriction-modification system"/>
    <property type="evidence" value="ECO:0007669"/>
    <property type="project" value="UniProtKB-KW"/>
</dbReference>
<proteinExistence type="inferred from homology"/>
<sequence>MCPSRSEPPIGSLCSGYGGLDLGVQAALGGTLAWHAEINPDAARILARHWPGVPNLGDITAVDWGQVPRVCVLTAGFPCQDVSVAGRRAGLAEGTRSGLWHHIARAISVLDPCLVVIENVRGLLSSSAGPPGDLEPCPWCLGDAPGQPVVRALGAVLGSLADLGFDARWRVLRASDVGAPHRRERVFLTAWPARRSSAVEDPDEQSRLQRGLPAPGQEEAGRARAEPGRRGGASAPADSEGVGRDQGLAEPAARQRRSHSSLGSSLLAGGAEGLRHQRVRPESPSSVVSGGAAAVERSGDPAAVIRWGPYAAAIARWESLTRPAPRPTDDAGRLNPAFVEWMQGLPDGWVTATPGLGCPAQLTALGNGVVLQQAARALELLAPPFPACPRCRTR</sequence>
<dbReference type="InterPro" id="IPR029063">
    <property type="entry name" value="SAM-dependent_MTases_sf"/>
</dbReference>
<accession>A0AAE8W5N4</accession>
<dbReference type="Gene3D" id="3.40.50.150">
    <property type="entry name" value="Vaccinia Virus protein VP39"/>
    <property type="match status" value="1"/>
</dbReference>
<evidence type="ECO:0000256" key="7">
    <source>
        <dbReference type="RuleBase" id="RU000416"/>
    </source>
</evidence>
<evidence type="ECO:0000256" key="6">
    <source>
        <dbReference type="PROSITE-ProRule" id="PRU01016"/>
    </source>
</evidence>